<evidence type="ECO:0000313" key="3">
    <source>
        <dbReference type="Proteomes" id="UP001165366"/>
    </source>
</evidence>
<keyword evidence="1" id="KW-1133">Transmembrane helix</keyword>
<organism evidence="2 3">
    <name type="scientific">Rhodohalobacter sulfatireducens</name>
    <dbReference type="NCBI Taxonomy" id="2911366"/>
    <lineage>
        <taxon>Bacteria</taxon>
        <taxon>Pseudomonadati</taxon>
        <taxon>Balneolota</taxon>
        <taxon>Balneolia</taxon>
        <taxon>Balneolales</taxon>
        <taxon>Balneolaceae</taxon>
        <taxon>Rhodohalobacter</taxon>
    </lineage>
</organism>
<dbReference type="EMBL" id="JAKLWS010000022">
    <property type="protein sequence ID" value="MCG2589894.1"/>
    <property type="molecule type" value="Genomic_DNA"/>
</dbReference>
<protein>
    <submittedName>
        <fullName evidence="2">Uncharacterized protein</fullName>
    </submittedName>
</protein>
<evidence type="ECO:0000256" key="1">
    <source>
        <dbReference type="SAM" id="Phobius"/>
    </source>
</evidence>
<dbReference type="Proteomes" id="UP001165366">
    <property type="component" value="Unassembled WGS sequence"/>
</dbReference>
<keyword evidence="1" id="KW-0472">Membrane</keyword>
<reference evidence="2" key="1">
    <citation type="submission" date="2022-01" db="EMBL/GenBank/DDBJ databases">
        <authorList>
            <person name="Wang Y."/>
        </authorList>
    </citation>
    <scope>NUCLEOTIDE SEQUENCE</scope>
    <source>
        <strain evidence="2">WB101</strain>
    </source>
</reference>
<name>A0ABS9KGA4_9BACT</name>
<evidence type="ECO:0000313" key="2">
    <source>
        <dbReference type="EMBL" id="MCG2589894.1"/>
    </source>
</evidence>
<keyword evidence="1" id="KW-0812">Transmembrane</keyword>
<comment type="caution">
    <text evidence="2">The sequence shown here is derived from an EMBL/GenBank/DDBJ whole genome shotgun (WGS) entry which is preliminary data.</text>
</comment>
<proteinExistence type="predicted"/>
<feature type="transmembrane region" description="Helical" evidence="1">
    <location>
        <begin position="24"/>
        <end position="43"/>
    </location>
</feature>
<reference evidence="2" key="2">
    <citation type="submission" date="2024-05" db="EMBL/GenBank/DDBJ databases">
        <title>Rhodohalobacter halophilus gen. nov., sp. nov., a moderately halophilic member of the family Balneolaceae.</title>
        <authorList>
            <person name="Xia J."/>
        </authorList>
    </citation>
    <scope>NUCLEOTIDE SEQUENCE</scope>
    <source>
        <strain evidence="2">WB101</strain>
    </source>
</reference>
<gene>
    <name evidence="2" type="ORF">L6773_15035</name>
</gene>
<accession>A0ABS9KGA4</accession>
<sequence length="56" mass="6211">MVSIISMIRPLSAEENIAQDEGTIMLMEFTVTTVYAMVIGLVIKNTRGSRLQLILV</sequence>
<keyword evidence="3" id="KW-1185">Reference proteome</keyword>